<reference evidence="5 6" key="1">
    <citation type="journal article" date="2013" name="BMC Genomics">
        <title>Reconstruction of the lipid metabolism for the microalga Monoraphidium neglectum from its genome sequence reveals characteristics suitable for biofuel production.</title>
        <authorList>
            <person name="Bogen C."/>
            <person name="Al-Dilaimi A."/>
            <person name="Albersmeier A."/>
            <person name="Wichmann J."/>
            <person name="Grundmann M."/>
            <person name="Rupp O."/>
            <person name="Lauersen K.J."/>
            <person name="Blifernez-Klassen O."/>
            <person name="Kalinowski J."/>
            <person name="Goesmann A."/>
            <person name="Mussgnug J.H."/>
            <person name="Kruse O."/>
        </authorList>
    </citation>
    <scope>NUCLEOTIDE SEQUENCE [LARGE SCALE GENOMIC DNA]</scope>
    <source>
        <strain evidence="5 6">SAG 48.87</strain>
    </source>
</reference>
<evidence type="ECO:0000313" key="6">
    <source>
        <dbReference type="Proteomes" id="UP000054498"/>
    </source>
</evidence>
<dbReference type="Pfam" id="PF00076">
    <property type="entry name" value="RRM_1"/>
    <property type="match status" value="1"/>
</dbReference>
<dbReference type="STRING" id="145388.A0A0D2MIC6"/>
<keyword evidence="6" id="KW-1185">Reference proteome</keyword>
<name>A0A0D2MIC6_9CHLO</name>
<dbReference type="Proteomes" id="UP000054498">
    <property type="component" value="Unassembled WGS sequence"/>
</dbReference>
<dbReference type="SUPFAM" id="SSF54928">
    <property type="entry name" value="RNA-binding domain, RBD"/>
    <property type="match status" value="1"/>
</dbReference>
<dbReference type="InterPro" id="IPR000504">
    <property type="entry name" value="RRM_dom"/>
</dbReference>
<evidence type="ECO:0000313" key="5">
    <source>
        <dbReference type="EMBL" id="KIZ02785.1"/>
    </source>
</evidence>
<evidence type="ECO:0000259" key="4">
    <source>
        <dbReference type="PROSITE" id="PS50102"/>
    </source>
</evidence>
<dbReference type="RefSeq" id="XP_013901804.1">
    <property type="nucleotide sequence ID" value="XM_014046350.1"/>
</dbReference>
<dbReference type="PANTHER" id="PTHR48027">
    <property type="entry name" value="HETEROGENEOUS NUCLEAR RIBONUCLEOPROTEIN 87F-RELATED"/>
    <property type="match status" value="1"/>
</dbReference>
<sequence length="269" mass="27553">MPDSPSGGDRPATEYKAFVGGIPWTLDDAGLREMFSAFGADRGEVMLDRATQRSRGFGFIYFKDREGLDSAIREKHDTELDGRRISVKSAIPQDQIPPGERGRRGGYGGGRGGYSDRAGGYGDRGYRGGGGGGGYDRGGYDRGGGLAPDTAPPAPDARPDIHRGYDRGGYDRGGYGGYDRGYGGGGYGGGYGGGGYGGGGYSGYESRDPGGYGGGYGRDPYGGGGYGGGGGGGYGAPPPAEGGWGAGPERGARAYTQPRADPYSRPPGR</sequence>
<dbReference type="InterPro" id="IPR012677">
    <property type="entry name" value="Nucleotide-bd_a/b_plait_sf"/>
</dbReference>
<feature type="compositionally biased region" description="Basic and acidic residues" evidence="3">
    <location>
        <begin position="157"/>
        <end position="170"/>
    </location>
</feature>
<feature type="domain" description="RRM" evidence="4">
    <location>
        <begin position="15"/>
        <end position="92"/>
    </location>
</feature>
<dbReference type="GO" id="GO:0003723">
    <property type="term" value="F:RNA binding"/>
    <property type="evidence" value="ECO:0007669"/>
    <property type="project" value="UniProtKB-UniRule"/>
</dbReference>
<accession>A0A0D2MIC6</accession>
<dbReference type="SMART" id="SM00360">
    <property type="entry name" value="RRM"/>
    <property type="match status" value="1"/>
</dbReference>
<organism evidence="5 6">
    <name type="scientific">Monoraphidium neglectum</name>
    <dbReference type="NCBI Taxonomy" id="145388"/>
    <lineage>
        <taxon>Eukaryota</taxon>
        <taxon>Viridiplantae</taxon>
        <taxon>Chlorophyta</taxon>
        <taxon>core chlorophytes</taxon>
        <taxon>Chlorophyceae</taxon>
        <taxon>CS clade</taxon>
        <taxon>Sphaeropleales</taxon>
        <taxon>Selenastraceae</taxon>
        <taxon>Monoraphidium</taxon>
    </lineage>
</organism>
<gene>
    <name evidence="5" type="ORF">MNEG_5178</name>
</gene>
<evidence type="ECO:0000256" key="3">
    <source>
        <dbReference type="SAM" id="MobiDB-lite"/>
    </source>
</evidence>
<feature type="compositionally biased region" description="Gly residues" evidence="3">
    <location>
        <begin position="105"/>
        <end position="146"/>
    </location>
</feature>
<feature type="region of interest" description="Disordered" evidence="3">
    <location>
        <begin position="87"/>
        <end position="172"/>
    </location>
</feature>
<dbReference type="InterPro" id="IPR035979">
    <property type="entry name" value="RBD_domain_sf"/>
</dbReference>
<dbReference type="GeneID" id="25738055"/>
<protein>
    <submittedName>
        <fullName evidence="5">Glycine-rich RNA-binding protein 10</fullName>
    </submittedName>
</protein>
<feature type="region of interest" description="Disordered" evidence="3">
    <location>
        <begin position="208"/>
        <end position="269"/>
    </location>
</feature>
<dbReference type="AlphaFoldDB" id="A0A0D2MIC6"/>
<keyword evidence="1 2" id="KW-0694">RNA-binding</keyword>
<dbReference type="KEGG" id="mng:MNEG_5178"/>
<evidence type="ECO:0000256" key="2">
    <source>
        <dbReference type="PROSITE-ProRule" id="PRU00176"/>
    </source>
</evidence>
<proteinExistence type="predicted"/>
<dbReference type="InterPro" id="IPR052462">
    <property type="entry name" value="SLIRP/GR-RBP-like"/>
</dbReference>
<feature type="compositionally biased region" description="Gly residues" evidence="3">
    <location>
        <begin position="210"/>
        <end position="235"/>
    </location>
</feature>
<evidence type="ECO:0000256" key="1">
    <source>
        <dbReference type="ARBA" id="ARBA00022884"/>
    </source>
</evidence>
<dbReference type="OrthoDB" id="439808at2759"/>
<dbReference type="PROSITE" id="PS50102">
    <property type="entry name" value="RRM"/>
    <property type="match status" value="1"/>
</dbReference>
<dbReference type="Gene3D" id="3.30.70.330">
    <property type="match status" value="1"/>
</dbReference>
<dbReference type="EMBL" id="KK100977">
    <property type="protein sequence ID" value="KIZ02785.1"/>
    <property type="molecule type" value="Genomic_DNA"/>
</dbReference>